<protein>
    <submittedName>
        <fullName evidence="2">Unannotated protein</fullName>
    </submittedName>
</protein>
<dbReference type="Pfam" id="PF13399">
    <property type="entry name" value="LytR_C"/>
    <property type="match status" value="1"/>
</dbReference>
<dbReference type="Gene3D" id="3.30.70.2390">
    <property type="match status" value="1"/>
</dbReference>
<dbReference type="InterPro" id="IPR027381">
    <property type="entry name" value="LytR/CpsA/Psr_C"/>
</dbReference>
<gene>
    <name evidence="2" type="ORF">UFOPK1704_00535</name>
</gene>
<accession>A0A6J6EEL8</accession>
<dbReference type="AlphaFoldDB" id="A0A6J6EEL8"/>
<evidence type="ECO:0000259" key="1">
    <source>
        <dbReference type="Pfam" id="PF13399"/>
    </source>
</evidence>
<organism evidence="2">
    <name type="scientific">freshwater metagenome</name>
    <dbReference type="NCBI Taxonomy" id="449393"/>
    <lineage>
        <taxon>unclassified sequences</taxon>
        <taxon>metagenomes</taxon>
        <taxon>ecological metagenomes</taxon>
    </lineage>
</organism>
<sequence>MSQQRPRASRPSLPSASNGTLGAVVAVVALLLGFLILRDVQADGGSATITTKPPAETLPGGEPVDPNVTTTTVFSINGFKIQVANASGIAGSAGEMTLNLQKAGYVVQPAANVAAGTAKRSKSGVFYLAGCEANAQNVVDVLGGGADLAAMPSPIPTETGSIGEACVLILLGTDLANKPLQGIVGGGEGQAATTTVAPTTTAPSE</sequence>
<evidence type="ECO:0000313" key="2">
    <source>
        <dbReference type="EMBL" id="CAB4572773.1"/>
    </source>
</evidence>
<feature type="domain" description="LytR/CpsA/Psr regulator C-terminal" evidence="1">
    <location>
        <begin position="80"/>
        <end position="174"/>
    </location>
</feature>
<name>A0A6J6EEL8_9ZZZZ</name>
<proteinExistence type="predicted"/>
<reference evidence="2" key="1">
    <citation type="submission" date="2020-05" db="EMBL/GenBank/DDBJ databases">
        <authorList>
            <person name="Chiriac C."/>
            <person name="Salcher M."/>
            <person name="Ghai R."/>
            <person name="Kavagutti S V."/>
        </authorList>
    </citation>
    <scope>NUCLEOTIDE SEQUENCE</scope>
</reference>
<dbReference type="EMBL" id="CAEZTQ010000084">
    <property type="protein sequence ID" value="CAB4572773.1"/>
    <property type="molecule type" value="Genomic_DNA"/>
</dbReference>